<evidence type="ECO:0000256" key="8">
    <source>
        <dbReference type="ARBA" id="ARBA00023170"/>
    </source>
</evidence>
<evidence type="ECO:0000259" key="14">
    <source>
        <dbReference type="PROSITE" id="PS50262"/>
    </source>
</evidence>
<evidence type="ECO:0000256" key="9">
    <source>
        <dbReference type="ARBA" id="ARBA00023180"/>
    </source>
</evidence>
<evidence type="ECO:0000256" key="2">
    <source>
        <dbReference type="ARBA" id="ARBA00022475"/>
    </source>
</evidence>
<dbReference type="GO" id="GO:0015057">
    <property type="term" value="F:thrombin-activated receptor activity"/>
    <property type="evidence" value="ECO:0007669"/>
    <property type="project" value="InterPro"/>
</dbReference>
<evidence type="ECO:0000256" key="3">
    <source>
        <dbReference type="ARBA" id="ARBA00022692"/>
    </source>
</evidence>
<dbReference type="Proteomes" id="UP000261520">
    <property type="component" value="Unplaced"/>
</dbReference>
<keyword evidence="7 11" id="KW-1015">Disulfide bond</keyword>
<dbReference type="InterPro" id="IPR003912">
    <property type="entry name" value="Protea_act_rcpt"/>
</dbReference>
<keyword evidence="2" id="KW-1003">Cell membrane</keyword>
<dbReference type="PRINTS" id="PR01428">
    <property type="entry name" value="PROTEASEAR"/>
</dbReference>
<dbReference type="Pfam" id="PF00001">
    <property type="entry name" value="7tm_1"/>
    <property type="match status" value="1"/>
</dbReference>
<keyword evidence="8" id="KW-0675">Receptor</keyword>
<evidence type="ECO:0000256" key="10">
    <source>
        <dbReference type="ARBA" id="ARBA00023224"/>
    </source>
</evidence>
<dbReference type="GO" id="GO:0035025">
    <property type="term" value="P:positive regulation of Rho protein signal transduction"/>
    <property type="evidence" value="ECO:0007669"/>
    <property type="project" value="TreeGrafter"/>
</dbReference>
<dbReference type="SUPFAM" id="SSF81321">
    <property type="entry name" value="Family A G protein-coupled receptor-like"/>
    <property type="match status" value="1"/>
</dbReference>
<evidence type="ECO:0000313" key="15">
    <source>
        <dbReference type="Ensembl" id="ENSPMGP00000021139.1"/>
    </source>
</evidence>
<dbReference type="GO" id="GO:0005886">
    <property type="term" value="C:plasma membrane"/>
    <property type="evidence" value="ECO:0007669"/>
    <property type="project" value="UniProtKB-SubCell"/>
</dbReference>
<dbReference type="PROSITE" id="PS50262">
    <property type="entry name" value="G_PROTEIN_RECEP_F1_2"/>
    <property type="match status" value="1"/>
</dbReference>
<dbReference type="Ensembl" id="ENSPMGT00000022530.1">
    <property type="protein sequence ID" value="ENSPMGP00000021139.1"/>
    <property type="gene ID" value="ENSPMGG00000017127.1"/>
</dbReference>
<dbReference type="GO" id="GO:0007200">
    <property type="term" value="P:phospholipase C-activating G protein-coupled receptor signaling pathway"/>
    <property type="evidence" value="ECO:0007669"/>
    <property type="project" value="TreeGrafter"/>
</dbReference>
<dbReference type="InterPro" id="IPR017452">
    <property type="entry name" value="GPCR_Rhodpsn_7TM"/>
</dbReference>
<dbReference type="PANTHER" id="PTHR24232">
    <property type="entry name" value="G-PROTEIN COUPLED RECEPTOR"/>
    <property type="match status" value="1"/>
</dbReference>
<dbReference type="AlphaFoldDB" id="A0A3B4AX55"/>
<dbReference type="FunFam" id="1.20.1070.10:FF:000040">
    <property type="entry name" value="Coagulation factor 2 (thrombin) receptor"/>
    <property type="match status" value="1"/>
</dbReference>
<sequence>QRQPTYFPLVWGKKFSPKQVLTKKLIQGETLRNKSSNFSSIGPRTFLGQPVVVTVFSSGNISTILIPVLYILILAVGVPANLFTLCSLASKVRKVSSAILYCSLALSDLLLLLSLVFKAHYHLRGNHWLFGETACRMVSACFYGNLYCSAQTLASISVKRYLAVVHPFMYKSLPKRMCTTWVTVVLWMILGAGLVPELLVHQSYWISQLDIITCHDILPLGSESHKFLLYYNLVLTIFGLLVPLVVCVVCYVRILTELKQSHTDWGLYIRSSSLVFLIFLVCFTPAGVLHFAHYVQLFADGTEGLYMYFNVAVCLCCLHAAMDPFLFMLMSQRHSFEESKSANRKTKRERAARQSAKPFTTQHTRHEHSQASGQEGPISKVSYSKKHKL</sequence>
<dbReference type="GO" id="GO:0007596">
    <property type="term" value="P:blood coagulation"/>
    <property type="evidence" value="ECO:0007669"/>
    <property type="project" value="InterPro"/>
</dbReference>
<evidence type="ECO:0000256" key="12">
    <source>
        <dbReference type="SAM" id="MobiDB-lite"/>
    </source>
</evidence>
<dbReference type="STRING" id="409849.ENSPMGP00000021139"/>
<feature type="transmembrane region" description="Helical" evidence="13">
    <location>
        <begin position="64"/>
        <end position="86"/>
    </location>
</feature>
<name>A0A3B4AX55_9GOBI</name>
<keyword evidence="10" id="KW-0807">Transducer</keyword>
<proteinExistence type="predicted"/>
<organism evidence="15 16">
    <name type="scientific">Periophthalmus magnuspinnatus</name>
    <dbReference type="NCBI Taxonomy" id="409849"/>
    <lineage>
        <taxon>Eukaryota</taxon>
        <taxon>Metazoa</taxon>
        <taxon>Chordata</taxon>
        <taxon>Craniata</taxon>
        <taxon>Vertebrata</taxon>
        <taxon>Euteleostomi</taxon>
        <taxon>Actinopterygii</taxon>
        <taxon>Neopterygii</taxon>
        <taxon>Teleostei</taxon>
        <taxon>Neoteleostei</taxon>
        <taxon>Acanthomorphata</taxon>
        <taxon>Gobiaria</taxon>
        <taxon>Gobiiformes</taxon>
        <taxon>Gobioidei</taxon>
        <taxon>Gobiidae</taxon>
        <taxon>Oxudercinae</taxon>
        <taxon>Periophthalmus</taxon>
    </lineage>
</organism>
<reference evidence="15" key="2">
    <citation type="submission" date="2025-09" db="UniProtKB">
        <authorList>
            <consortium name="Ensembl"/>
        </authorList>
    </citation>
    <scope>IDENTIFICATION</scope>
</reference>
<dbReference type="InterPro" id="IPR000276">
    <property type="entry name" value="GPCR_Rhodpsn"/>
</dbReference>
<dbReference type="PANTHER" id="PTHR24232:SF0">
    <property type="entry name" value="PROTEINASE-ACTIVATED RECEPTOR 3"/>
    <property type="match status" value="1"/>
</dbReference>
<keyword evidence="3 13" id="KW-0812">Transmembrane</keyword>
<accession>A0A3B4AX55</accession>
<feature type="transmembrane region" description="Helical" evidence="13">
    <location>
        <begin position="228"/>
        <end position="252"/>
    </location>
</feature>
<protein>
    <recommendedName>
        <fullName evidence="14">G-protein coupled receptors family 1 profile domain-containing protein</fullName>
    </recommendedName>
</protein>
<evidence type="ECO:0000256" key="13">
    <source>
        <dbReference type="SAM" id="Phobius"/>
    </source>
</evidence>
<evidence type="ECO:0000256" key="7">
    <source>
        <dbReference type="ARBA" id="ARBA00023157"/>
    </source>
</evidence>
<keyword evidence="16" id="KW-1185">Reference proteome</keyword>
<keyword evidence="9" id="KW-0325">Glycoprotein</keyword>
<feature type="transmembrane region" description="Helical" evidence="13">
    <location>
        <begin position="305"/>
        <end position="330"/>
    </location>
</feature>
<feature type="disulfide bond" evidence="11">
    <location>
        <begin position="135"/>
        <end position="214"/>
    </location>
</feature>
<feature type="transmembrane region" description="Helical" evidence="13">
    <location>
        <begin position="273"/>
        <end position="293"/>
    </location>
</feature>
<feature type="transmembrane region" description="Helical" evidence="13">
    <location>
        <begin position="178"/>
        <end position="195"/>
    </location>
</feature>
<reference evidence="15" key="1">
    <citation type="submission" date="2025-08" db="UniProtKB">
        <authorList>
            <consortium name="Ensembl"/>
        </authorList>
    </citation>
    <scope>IDENTIFICATION</scope>
</reference>
<keyword evidence="6 13" id="KW-0472">Membrane</keyword>
<feature type="transmembrane region" description="Helical" evidence="13">
    <location>
        <begin position="98"/>
        <end position="117"/>
    </location>
</feature>
<keyword evidence="5" id="KW-0297">G-protein coupled receptor</keyword>
<evidence type="ECO:0000256" key="5">
    <source>
        <dbReference type="ARBA" id="ARBA00023040"/>
    </source>
</evidence>
<evidence type="ECO:0000256" key="1">
    <source>
        <dbReference type="ARBA" id="ARBA00004651"/>
    </source>
</evidence>
<comment type="subcellular location">
    <subcellularLocation>
        <location evidence="1">Cell membrane</location>
        <topology evidence="1">Multi-pass membrane protein</topology>
    </subcellularLocation>
</comment>
<dbReference type="PRINTS" id="PR00237">
    <property type="entry name" value="GPCRRHODOPSN"/>
</dbReference>
<evidence type="ECO:0000256" key="11">
    <source>
        <dbReference type="PIRSR" id="PIRSR603912-52"/>
    </source>
</evidence>
<feature type="region of interest" description="Disordered" evidence="12">
    <location>
        <begin position="339"/>
        <end position="389"/>
    </location>
</feature>
<keyword evidence="4 13" id="KW-1133">Transmembrane helix</keyword>
<evidence type="ECO:0000256" key="4">
    <source>
        <dbReference type="ARBA" id="ARBA00022989"/>
    </source>
</evidence>
<feature type="domain" description="G-protein coupled receptors family 1 profile" evidence="14">
    <location>
        <begin position="80"/>
        <end position="327"/>
    </location>
</feature>
<evidence type="ECO:0000256" key="6">
    <source>
        <dbReference type="ARBA" id="ARBA00023136"/>
    </source>
</evidence>
<evidence type="ECO:0000313" key="16">
    <source>
        <dbReference type="Proteomes" id="UP000261520"/>
    </source>
</evidence>
<dbReference type="Gene3D" id="1.20.1070.10">
    <property type="entry name" value="Rhodopsin 7-helix transmembrane proteins"/>
    <property type="match status" value="1"/>
</dbReference>